<evidence type="ECO:0000313" key="6">
    <source>
        <dbReference type="Proteomes" id="UP000680116"/>
    </source>
</evidence>
<dbReference type="PROSITE" id="PS50005">
    <property type="entry name" value="TPR"/>
    <property type="match status" value="1"/>
</dbReference>
<keyword evidence="1" id="KW-0802">TPR repeat</keyword>
<evidence type="ECO:0000256" key="2">
    <source>
        <dbReference type="SAM" id="MobiDB-lite"/>
    </source>
</evidence>
<dbReference type="Pfam" id="PF21197">
    <property type="entry name" value="PgaA_barrel"/>
    <property type="match status" value="1"/>
</dbReference>
<evidence type="ECO:0000256" key="1">
    <source>
        <dbReference type="PROSITE-ProRule" id="PRU00339"/>
    </source>
</evidence>
<gene>
    <name evidence="5" type="primary">pgaA</name>
    <name evidence="5" type="ORF">LYB30171_01066</name>
</gene>
<dbReference type="SUPFAM" id="SSF56935">
    <property type="entry name" value="Porins"/>
    <property type="match status" value="1"/>
</dbReference>
<proteinExistence type="predicted"/>
<dbReference type="Pfam" id="PF14559">
    <property type="entry name" value="TPR_19"/>
    <property type="match status" value="2"/>
</dbReference>
<sequence>MIHASPARLCVAMALCLCGVSPATARGDALEQATQARARGEWLAALAIYERLQADSPDDAELYRLRTLTLADVGSASRAWALLQARPGLFTADEAARMEADHVARLAVWGGARPLDEPRRLEDMRRAEAAALAVQAADTPRHAFDRLVILNGLEQHAQAADLYRRLRAEGITVPAYALAAAGDSLLAARHPEEAVEALEGAAEALHDDVDTQVVLAYAYLESGRHADATRHLARIVRAEPAWQREPGARTADANWNRYSAETNLAMVLAYSGHPGRAEAMLAPMAAMAPASSDLNAKLGAVVLQRGRPEEALQRFDVAHTQDPRNLDARIGRVDALAELGRMRRARRAHDALMQAWPDNVHARRLHEQWRHRTGWQVEASLHGGRGDADGPATASPLGSRDGGHALAVRSPLLGDRWRLGAFRSEQWAEFADATPRVRDLRHGIGLHFRHDRLEWEVQAARSDDRRTGPLANDATAYRAAAGWRFNDQWRARAEAGHNDADASLQARAAGILADTAALGLQWTRDERAGLGGEFRQWRYDDGNRRESLSVDGYNAVLAMPRLRFELRGQVHVGRGSRDDAPYFNPTRDAGWTLGADLRTTHWQRYDHAFSQQFGVALGQSWQDGFSAQWVPSLGYRHAWSLGYGRSLDYGVNWSRPVYDGQRERHLSFDVQLHWGQ</sequence>
<dbReference type="SUPFAM" id="SSF48452">
    <property type="entry name" value="TPR-like"/>
    <property type="match status" value="1"/>
</dbReference>
<protein>
    <submittedName>
        <fullName evidence="5">Poly-beta-1,6-N-acetyl-D-glucosamine export protein</fullName>
    </submittedName>
</protein>
<dbReference type="Gene3D" id="1.25.40.10">
    <property type="entry name" value="Tetratricopeptide repeat domain"/>
    <property type="match status" value="2"/>
</dbReference>
<keyword evidence="3" id="KW-0732">Signal</keyword>
<feature type="chain" id="PRO_5045277759" evidence="3">
    <location>
        <begin position="26"/>
        <end position="676"/>
    </location>
</feature>
<feature type="signal peptide" evidence="3">
    <location>
        <begin position="1"/>
        <end position="25"/>
    </location>
</feature>
<dbReference type="InterPro" id="IPR011990">
    <property type="entry name" value="TPR-like_helical_dom_sf"/>
</dbReference>
<name>A0ABN7R2Q5_9GAMM</name>
<dbReference type="EMBL" id="OU015430">
    <property type="protein sequence ID" value="CAG4971849.1"/>
    <property type="molecule type" value="Genomic_DNA"/>
</dbReference>
<reference evidence="5 6" key="1">
    <citation type="submission" date="2021-04" db="EMBL/GenBank/DDBJ databases">
        <authorList>
            <person name="Rodrigo-Torres L."/>
            <person name="Arahal R. D."/>
            <person name="Lucena T."/>
        </authorList>
    </citation>
    <scope>NUCLEOTIDE SEQUENCE [LARGE SCALE GENOMIC DNA]</scope>
    <source>
        <strain evidence="5 6">CECT 30171</strain>
    </source>
</reference>
<feature type="repeat" description="TPR" evidence="1">
    <location>
        <begin position="292"/>
        <end position="325"/>
    </location>
</feature>
<dbReference type="RefSeq" id="WP_215219997.1">
    <property type="nucleotide sequence ID" value="NZ_OU015430.1"/>
</dbReference>
<accession>A0ABN7R2Q5</accession>
<feature type="region of interest" description="Disordered" evidence="2">
    <location>
        <begin position="381"/>
        <end position="402"/>
    </location>
</feature>
<evidence type="ECO:0000313" key="5">
    <source>
        <dbReference type="EMBL" id="CAG4971849.1"/>
    </source>
</evidence>
<dbReference type="InterPro" id="IPR019734">
    <property type="entry name" value="TPR_rpt"/>
</dbReference>
<organism evidence="5 6">
    <name type="scientific">Novilysobacter luteus</name>
    <dbReference type="NCBI Taxonomy" id="2822368"/>
    <lineage>
        <taxon>Bacteria</taxon>
        <taxon>Pseudomonadati</taxon>
        <taxon>Pseudomonadota</taxon>
        <taxon>Gammaproteobacteria</taxon>
        <taxon>Lysobacterales</taxon>
        <taxon>Lysobacteraceae</taxon>
        <taxon>Novilysobacter</taxon>
    </lineage>
</organism>
<feature type="domain" description="PgaA membrane beta barrel" evidence="4">
    <location>
        <begin position="395"/>
        <end position="674"/>
    </location>
</feature>
<evidence type="ECO:0000256" key="3">
    <source>
        <dbReference type="SAM" id="SignalP"/>
    </source>
</evidence>
<evidence type="ECO:0000259" key="4">
    <source>
        <dbReference type="Pfam" id="PF21197"/>
    </source>
</evidence>
<dbReference type="Proteomes" id="UP000680116">
    <property type="component" value="Chromosome"/>
</dbReference>
<dbReference type="InterPro" id="IPR049003">
    <property type="entry name" value="PgaA_barrel"/>
</dbReference>
<keyword evidence="6" id="KW-1185">Reference proteome</keyword>